<evidence type="ECO:0000313" key="2">
    <source>
        <dbReference type="EMBL" id="CEK70727.1"/>
    </source>
</evidence>
<feature type="region of interest" description="Disordered" evidence="1">
    <location>
        <begin position="1"/>
        <end position="55"/>
    </location>
</feature>
<accession>A0A0B6ZQQ3</accession>
<name>A0A0B6ZQQ3_9EUPU</name>
<evidence type="ECO:0000256" key="1">
    <source>
        <dbReference type="SAM" id="MobiDB-lite"/>
    </source>
</evidence>
<proteinExistence type="predicted"/>
<organism evidence="2">
    <name type="scientific">Arion vulgaris</name>
    <dbReference type="NCBI Taxonomy" id="1028688"/>
    <lineage>
        <taxon>Eukaryota</taxon>
        <taxon>Metazoa</taxon>
        <taxon>Spiralia</taxon>
        <taxon>Lophotrochozoa</taxon>
        <taxon>Mollusca</taxon>
        <taxon>Gastropoda</taxon>
        <taxon>Heterobranchia</taxon>
        <taxon>Euthyneura</taxon>
        <taxon>Panpulmonata</taxon>
        <taxon>Eupulmonata</taxon>
        <taxon>Stylommatophora</taxon>
        <taxon>Helicina</taxon>
        <taxon>Arionoidea</taxon>
        <taxon>Arionidae</taxon>
        <taxon>Arion</taxon>
    </lineage>
</organism>
<dbReference type="EMBL" id="HACG01023862">
    <property type="protein sequence ID" value="CEK70727.1"/>
    <property type="molecule type" value="Transcribed_RNA"/>
</dbReference>
<protein>
    <submittedName>
        <fullName evidence="2">Uncharacterized protein</fullName>
    </submittedName>
</protein>
<feature type="compositionally biased region" description="Basic residues" evidence="1">
    <location>
        <begin position="24"/>
        <end position="36"/>
    </location>
</feature>
<sequence length="55" mass="6814">MLTKITRSKQVSLIDNDLSNDRNRGKKKMYNKRRRQKQEEIIQRRKKQRSVIERN</sequence>
<dbReference type="AlphaFoldDB" id="A0A0B6ZQQ3"/>
<gene>
    <name evidence="2" type="primary">ORF75395</name>
</gene>
<reference evidence="2" key="1">
    <citation type="submission" date="2014-12" db="EMBL/GenBank/DDBJ databases">
        <title>Insight into the proteome of Arion vulgaris.</title>
        <authorList>
            <person name="Aradska J."/>
            <person name="Bulat T."/>
            <person name="Smidak R."/>
            <person name="Sarate P."/>
            <person name="Gangsoo J."/>
            <person name="Sialana F."/>
            <person name="Bilban M."/>
            <person name="Lubec G."/>
        </authorList>
    </citation>
    <scope>NUCLEOTIDE SEQUENCE</scope>
    <source>
        <tissue evidence="2">Skin</tissue>
    </source>
</reference>